<evidence type="ECO:0000256" key="5">
    <source>
        <dbReference type="ARBA" id="ARBA00022989"/>
    </source>
</evidence>
<keyword evidence="2" id="KW-0813">Transport</keyword>
<feature type="transmembrane region" description="Helical" evidence="7">
    <location>
        <begin position="125"/>
        <end position="146"/>
    </location>
</feature>
<keyword evidence="4" id="KW-0029">Amino-acid transport</keyword>
<feature type="transmembrane region" description="Helical" evidence="7">
    <location>
        <begin position="338"/>
        <end position="355"/>
    </location>
</feature>
<feature type="transmembrane region" description="Helical" evidence="7">
    <location>
        <begin position="94"/>
        <end position="119"/>
    </location>
</feature>
<feature type="transmembrane region" description="Helical" evidence="7">
    <location>
        <begin position="199"/>
        <end position="223"/>
    </location>
</feature>
<evidence type="ECO:0000256" key="3">
    <source>
        <dbReference type="ARBA" id="ARBA00022692"/>
    </source>
</evidence>
<evidence type="ECO:0000259" key="8">
    <source>
        <dbReference type="Pfam" id="PF00324"/>
    </source>
</evidence>
<evidence type="ECO:0000256" key="4">
    <source>
        <dbReference type="ARBA" id="ARBA00022970"/>
    </source>
</evidence>
<evidence type="ECO:0000256" key="2">
    <source>
        <dbReference type="ARBA" id="ARBA00022448"/>
    </source>
</evidence>
<name>A0ABV5NZT4_9ACTN</name>
<evidence type="ECO:0000313" key="10">
    <source>
        <dbReference type="Proteomes" id="UP001589568"/>
    </source>
</evidence>
<keyword evidence="3 7" id="KW-0812">Transmembrane</keyword>
<dbReference type="EMBL" id="JBHMCF010000046">
    <property type="protein sequence ID" value="MFB9475826.1"/>
    <property type="molecule type" value="Genomic_DNA"/>
</dbReference>
<dbReference type="RefSeq" id="WP_379484858.1">
    <property type="nucleotide sequence ID" value="NZ_JBHMCF010000046.1"/>
</dbReference>
<comment type="subcellular location">
    <subcellularLocation>
        <location evidence="1">Membrane</location>
        <topology evidence="1">Multi-pass membrane protein</topology>
    </subcellularLocation>
</comment>
<dbReference type="PIRSF" id="PIRSF006060">
    <property type="entry name" value="AA_transporter"/>
    <property type="match status" value="1"/>
</dbReference>
<sequence>MDENASGLQRRLTGRQLTMIGLGGAIGTGLFLGSSLAISQAGPATIVAYVICAGVALVIGWSLAEMVVVHPEAGAFGVIAHRYLGPWAGFVVRWTYWTIQVIAIGGEVIAAGIYVQFWWPSLPLWLPVAVFSVVVLGVNAAAVRLFGEIEYWFAMIKVVAIIVFILLGLVLVTVGLPSADATGLTNLTAHDGFLPNGMSGLFLAMVFVLFSYIGTEVVSVTAAESENPVRDIPRAARRMITRLALFYVVAIAIVLTVVPWTTTAQGGSVTESPFVTVFSAAGVPAAATVMNFVVLTAALSSANTNLYLTTRMMHSLAANGYAPRWTGRLSAAGVPRNALALSALGLALAAGVSAASESGAYLALFGVSVFGALVVWLLILATHHAFRRTRTAQGLPPSPVRLWGAPVTSGVVMLFLAAVIISTLFIEPLRPAWWAGIPFFIVVSIAYAVTSRRARSDASRTG</sequence>
<gene>
    <name evidence="9" type="ORF">ACFFR3_40585</name>
</gene>
<accession>A0ABV5NZT4</accession>
<keyword evidence="5 7" id="KW-1133">Transmembrane helix</keyword>
<proteinExistence type="predicted"/>
<feature type="transmembrane region" description="Helical" evidence="7">
    <location>
        <begin position="244"/>
        <end position="262"/>
    </location>
</feature>
<dbReference type="PANTHER" id="PTHR43495">
    <property type="entry name" value="GABA PERMEASE"/>
    <property type="match status" value="1"/>
</dbReference>
<comment type="caution">
    <text evidence="9">The sequence shown here is derived from an EMBL/GenBank/DDBJ whole genome shotgun (WGS) entry which is preliminary data.</text>
</comment>
<feature type="transmembrane region" description="Helical" evidence="7">
    <location>
        <begin position="44"/>
        <end position="64"/>
    </location>
</feature>
<reference evidence="9 10" key="1">
    <citation type="submission" date="2024-09" db="EMBL/GenBank/DDBJ databases">
        <authorList>
            <person name="Sun Q."/>
            <person name="Mori K."/>
        </authorList>
    </citation>
    <scope>NUCLEOTIDE SEQUENCE [LARGE SCALE GENOMIC DNA]</scope>
    <source>
        <strain evidence="9 10">JCM 3324</strain>
    </source>
</reference>
<keyword evidence="6 7" id="KW-0472">Membrane</keyword>
<dbReference type="Pfam" id="PF00324">
    <property type="entry name" value="AA_permease"/>
    <property type="match status" value="1"/>
</dbReference>
<dbReference type="PROSITE" id="PS00218">
    <property type="entry name" value="AMINO_ACID_PERMEASE_1"/>
    <property type="match status" value="1"/>
</dbReference>
<dbReference type="Proteomes" id="UP001589568">
    <property type="component" value="Unassembled WGS sequence"/>
</dbReference>
<protein>
    <submittedName>
        <fullName evidence="9">Amino acid permease</fullName>
    </submittedName>
</protein>
<dbReference type="PANTHER" id="PTHR43495:SF5">
    <property type="entry name" value="GAMMA-AMINOBUTYRIC ACID PERMEASE"/>
    <property type="match status" value="1"/>
</dbReference>
<organism evidence="9 10">
    <name type="scientific">Nonomuraea salmonea</name>
    <dbReference type="NCBI Taxonomy" id="46181"/>
    <lineage>
        <taxon>Bacteria</taxon>
        <taxon>Bacillati</taxon>
        <taxon>Actinomycetota</taxon>
        <taxon>Actinomycetes</taxon>
        <taxon>Streptosporangiales</taxon>
        <taxon>Streptosporangiaceae</taxon>
        <taxon>Nonomuraea</taxon>
    </lineage>
</organism>
<dbReference type="InterPro" id="IPR004840">
    <property type="entry name" value="Amino_acid_permease_CS"/>
</dbReference>
<dbReference type="InterPro" id="IPR004841">
    <property type="entry name" value="AA-permease/SLC12A_dom"/>
</dbReference>
<feature type="domain" description="Amino acid permease/ SLC12A" evidence="8">
    <location>
        <begin position="17"/>
        <end position="455"/>
    </location>
</feature>
<feature type="transmembrane region" description="Helical" evidence="7">
    <location>
        <begin position="158"/>
        <end position="179"/>
    </location>
</feature>
<evidence type="ECO:0000313" key="9">
    <source>
        <dbReference type="EMBL" id="MFB9475826.1"/>
    </source>
</evidence>
<evidence type="ECO:0000256" key="6">
    <source>
        <dbReference type="ARBA" id="ARBA00023136"/>
    </source>
</evidence>
<feature type="transmembrane region" description="Helical" evidence="7">
    <location>
        <begin position="361"/>
        <end position="381"/>
    </location>
</feature>
<keyword evidence="10" id="KW-1185">Reference proteome</keyword>
<feature type="transmembrane region" description="Helical" evidence="7">
    <location>
        <begin position="432"/>
        <end position="450"/>
    </location>
</feature>
<dbReference type="Gene3D" id="1.20.1740.10">
    <property type="entry name" value="Amino acid/polyamine transporter I"/>
    <property type="match status" value="1"/>
</dbReference>
<feature type="transmembrane region" description="Helical" evidence="7">
    <location>
        <begin position="402"/>
        <end position="426"/>
    </location>
</feature>
<evidence type="ECO:0000256" key="1">
    <source>
        <dbReference type="ARBA" id="ARBA00004141"/>
    </source>
</evidence>
<evidence type="ECO:0000256" key="7">
    <source>
        <dbReference type="SAM" id="Phobius"/>
    </source>
</evidence>
<feature type="transmembrane region" description="Helical" evidence="7">
    <location>
        <begin position="17"/>
        <end position="38"/>
    </location>
</feature>
<feature type="transmembrane region" description="Helical" evidence="7">
    <location>
        <begin position="274"/>
        <end position="299"/>
    </location>
</feature>